<dbReference type="AlphaFoldDB" id="A0A165GXU3"/>
<sequence length="327" mass="35570">MPSIPALPPNTTLKGLSVLITGANHGGLGYEAALLCLQLGASPVYITTRTFAKGKAARDTLLADSVVKQKNSNAVVKVYELEMSSWDGVTSFANKFVNDRRAAGEPLDIAMLSAAMANTAFKLAPTGNEGIIQVNHWSTALLSLLLLPLLESSTTPEHTTRLMIVSSGQHRNAGLDRRPPNDIDYLASLNDKATFSAIQRYGLSKLLIIFFLRELSERVSRDNVIINTVCPGMIKTQLARTAPGWARPIIWTLALLEANPIEKGAACYIHAVACVGKESHGLWYRRMKLTPYGEFVTSPDGEKTQKRVWEETMQALNEVVPGIGANV</sequence>
<dbReference type="InterPro" id="IPR036291">
    <property type="entry name" value="NAD(P)-bd_dom_sf"/>
</dbReference>
<name>A0A165GXU3_9BASI</name>
<organism evidence="2 3">
    <name type="scientific">Calocera cornea HHB12733</name>
    <dbReference type="NCBI Taxonomy" id="1353952"/>
    <lineage>
        <taxon>Eukaryota</taxon>
        <taxon>Fungi</taxon>
        <taxon>Dikarya</taxon>
        <taxon>Basidiomycota</taxon>
        <taxon>Agaricomycotina</taxon>
        <taxon>Dacrymycetes</taxon>
        <taxon>Dacrymycetales</taxon>
        <taxon>Dacrymycetaceae</taxon>
        <taxon>Calocera</taxon>
    </lineage>
</organism>
<evidence type="ECO:0000313" key="2">
    <source>
        <dbReference type="EMBL" id="KZT58626.1"/>
    </source>
</evidence>
<keyword evidence="1" id="KW-0560">Oxidoreductase</keyword>
<dbReference type="STRING" id="1353952.A0A165GXU3"/>
<keyword evidence="3" id="KW-1185">Reference proteome</keyword>
<dbReference type="PANTHER" id="PTHR43157:SF31">
    <property type="entry name" value="PHOSPHATIDYLINOSITOL-GLYCAN BIOSYNTHESIS CLASS F PROTEIN"/>
    <property type="match status" value="1"/>
</dbReference>
<dbReference type="InterPro" id="IPR002347">
    <property type="entry name" value="SDR_fam"/>
</dbReference>
<reference evidence="2 3" key="1">
    <citation type="journal article" date="2016" name="Mol. Biol. Evol.">
        <title>Comparative Genomics of Early-Diverging Mushroom-Forming Fungi Provides Insights into the Origins of Lignocellulose Decay Capabilities.</title>
        <authorList>
            <person name="Nagy L.G."/>
            <person name="Riley R."/>
            <person name="Tritt A."/>
            <person name="Adam C."/>
            <person name="Daum C."/>
            <person name="Floudas D."/>
            <person name="Sun H."/>
            <person name="Yadav J.S."/>
            <person name="Pangilinan J."/>
            <person name="Larsson K.H."/>
            <person name="Matsuura K."/>
            <person name="Barry K."/>
            <person name="Labutti K."/>
            <person name="Kuo R."/>
            <person name="Ohm R.A."/>
            <person name="Bhattacharya S.S."/>
            <person name="Shirouzu T."/>
            <person name="Yoshinaga Y."/>
            <person name="Martin F.M."/>
            <person name="Grigoriev I.V."/>
            <person name="Hibbett D.S."/>
        </authorList>
    </citation>
    <scope>NUCLEOTIDE SEQUENCE [LARGE SCALE GENOMIC DNA]</scope>
    <source>
        <strain evidence="2 3">HHB12733</strain>
    </source>
</reference>
<dbReference type="EMBL" id="KV423949">
    <property type="protein sequence ID" value="KZT58626.1"/>
    <property type="molecule type" value="Genomic_DNA"/>
</dbReference>
<dbReference type="InParanoid" id="A0A165GXU3"/>
<dbReference type="PRINTS" id="PR00081">
    <property type="entry name" value="GDHRDH"/>
</dbReference>
<dbReference type="OrthoDB" id="542013at2759"/>
<gene>
    <name evidence="2" type="ORF">CALCODRAFT_554714</name>
</gene>
<accession>A0A165GXU3</accession>
<dbReference type="PANTHER" id="PTHR43157">
    <property type="entry name" value="PHOSPHATIDYLINOSITOL-GLYCAN BIOSYNTHESIS CLASS F PROTEIN-RELATED"/>
    <property type="match status" value="1"/>
</dbReference>
<dbReference type="Proteomes" id="UP000076842">
    <property type="component" value="Unassembled WGS sequence"/>
</dbReference>
<dbReference type="SUPFAM" id="SSF51735">
    <property type="entry name" value="NAD(P)-binding Rossmann-fold domains"/>
    <property type="match status" value="1"/>
</dbReference>
<protein>
    <submittedName>
        <fullName evidence="2">NAD(P)-binding protein</fullName>
    </submittedName>
</protein>
<evidence type="ECO:0000256" key="1">
    <source>
        <dbReference type="ARBA" id="ARBA00023002"/>
    </source>
</evidence>
<proteinExistence type="predicted"/>
<evidence type="ECO:0000313" key="3">
    <source>
        <dbReference type="Proteomes" id="UP000076842"/>
    </source>
</evidence>
<dbReference type="GO" id="GO:0016491">
    <property type="term" value="F:oxidoreductase activity"/>
    <property type="evidence" value="ECO:0007669"/>
    <property type="project" value="UniProtKB-KW"/>
</dbReference>
<dbReference type="Gene3D" id="3.40.50.720">
    <property type="entry name" value="NAD(P)-binding Rossmann-like Domain"/>
    <property type="match status" value="1"/>
</dbReference>